<dbReference type="SMART" id="SM00811">
    <property type="entry name" value="Alpha_kinase"/>
    <property type="match status" value="1"/>
</dbReference>
<evidence type="ECO:0000256" key="5">
    <source>
        <dbReference type="ARBA" id="ARBA00022840"/>
    </source>
</evidence>
<keyword evidence="4 7" id="KW-0418">Kinase</keyword>
<proteinExistence type="predicted"/>
<evidence type="ECO:0000313" key="7">
    <source>
        <dbReference type="EMBL" id="GFH46085.1"/>
    </source>
</evidence>
<dbReference type="Pfam" id="PF02816">
    <property type="entry name" value="Alpha_kinase"/>
    <property type="match status" value="1"/>
</dbReference>
<dbReference type="PANTHER" id="PTHR45992:SF11">
    <property type="entry name" value="ALPHA-TYPE PROTEIN KINASE DOMAIN-CONTAINING PROTEIN"/>
    <property type="match status" value="1"/>
</dbReference>
<evidence type="ECO:0000256" key="2">
    <source>
        <dbReference type="ARBA" id="ARBA00022679"/>
    </source>
</evidence>
<dbReference type="InterPro" id="IPR004166">
    <property type="entry name" value="a-kinase_dom"/>
</dbReference>
<name>A0AAD3H0Q1_9STRA</name>
<comment type="caution">
    <text evidence="7">The sequence shown here is derived from an EMBL/GenBank/DDBJ whole genome shotgun (WGS) entry which is preliminary data.</text>
</comment>
<protein>
    <submittedName>
        <fullName evidence="7">Alpha kinase</fullName>
    </submittedName>
</protein>
<dbReference type="SUPFAM" id="SSF56112">
    <property type="entry name" value="Protein kinase-like (PK-like)"/>
    <property type="match status" value="1"/>
</dbReference>
<evidence type="ECO:0000313" key="8">
    <source>
        <dbReference type="Proteomes" id="UP001054902"/>
    </source>
</evidence>
<keyword evidence="8" id="KW-1185">Reference proteome</keyword>
<dbReference type="InterPro" id="IPR011009">
    <property type="entry name" value="Kinase-like_dom_sf"/>
</dbReference>
<dbReference type="PANTHER" id="PTHR45992">
    <property type="entry name" value="EUKARYOTIC ELONGATION FACTOR 2 KINASE-RELATED"/>
    <property type="match status" value="1"/>
</dbReference>
<keyword evidence="5" id="KW-0067">ATP-binding</keyword>
<dbReference type="AlphaFoldDB" id="A0AAD3H0Q1"/>
<evidence type="ECO:0000256" key="4">
    <source>
        <dbReference type="ARBA" id="ARBA00022777"/>
    </source>
</evidence>
<keyword evidence="2" id="KW-0808">Transferase</keyword>
<dbReference type="EMBL" id="BLLK01000022">
    <property type="protein sequence ID" value="GFH46085.1"/>
    <property type="molecule type" value="Genomic_DNA"/>
</dbReference>
<dbReference type="InterPro" id="IPR051852">
    <property type="entry name" value="Alpha-type_PK"/>
</dbReference>
<accession>A0AAD3H0Q1</accession>
<keyword evidence="1" id="KW-0723">Serine/threonine-protein kinase</keyword>
<evidence type="ECO:0000259" key="6">
    <source>
        <dbReference type="PROSITE" id="PS51158"/>
    </source>
</evidence>
<evidence type="ECO:0000256" key="1">
    <source>
        <dbReference type="ARBA" id="ARBA00022527"/>
    </source>
</evidence>
<dbReference type="PROSITE" id="PS51158">
    <property type="entry name" value="ALPHA_KINASE"/>
    <property type="match status" value="1"/>
</dbReference>
<keyword evidence="3" id="KW-0547">Nucleotide-binding</keyword>
<gene>
    <name evidence="7" type="ORF">CTEN210_02559</name>
</gene>
<dbReference type="Proteomes" id="UP001054902">
    <property type="component" value="Unassembled WGS sequence"/>
</dbReference>
<evidence type="ECO:0000256" key="3">
    <source>
        <dbReference type="ARBA" id="ARBA00022741"/>
    </source>
</evidence>
<sequence>MSSSSAARTNLDSTDVRITNKRLGEGTFRVCLEGKYVGGNRNQQVAACKRFKPEWRAMENEYFASDFRVAETVIHYADMWNNRSDRERDEKILVTKGHLITSNSGIKYLAEPVIREYKKFTSNSGWIDNDGSWMTDAMEAFSHYTYHKSGGQLLVCDLQGRYRDNRRYGRNAKSRFELTDPAICSKRRSYGVTDLSEKGIESFFANHTCNGFCQSHWMRPRLQRRWFPSSSATSMFSSSATHALKSTNRTQFIIGRLGAIVEQSNGYNDSSSDEDSW</sequence>
<dbReference type="GO" id="GO:0005524">
    <property type="term" value="F:ATP binding"/>
    <property type="evidence" value="ECO:0007669"/>
    <property type="project" value="UniProtKB-KW"/>
</dbReference>
<organism evidence="7 8">
    <name type="scientific">Chaetoceros tenuissimus</name>
    <dbReference type="NCBI Taxonomy" id="426638"/>
    <lineage>
        <taxon>Eukaryota</taxon>
        <taxon>Sar</taxon>
        <taxon>Stramenopiles</taxon>
        <taxon>Ochrophyta</taxon>
        <taxon>Bacillariophyta</taxon>
        <taxon>Coscinodiscophyceae</taxon>
        <taxon>Chaetocerotophycidae</taxon>
        <taxon>Chaetocerotales</taxon>
        <taxon>Chaetocerotaceae</taxon>
        <taxon>Chaetoceros</taxon>
    </lineage>
</organism>
<dbReference type="Gene3D" id="3.20.200.10">
    <property type="entry name" value="MHCK/EF2 kinase"/>
    <property type="match status" value="1"/>
</dbReference>
<reference evidence="7 8" key="1">
    <citation type="journal article" date="2021" name="Sci. Rep.">
        <title>The genome of the diatom Chaetoceros tenuissimus carries an ancient integrated fragment of an extant virus.</title>
        <authorList>
            <person name="Hongo Y."/>
            <person name="Kimura K."/>
            <person name="Takaki Y."/>
            <person name="Yoshida Y."/>
            <person name="Baba S."/>
            <person name="Kobayashi G."/>
            <person name="Nagasaki K."/>
            <person name="Hano T."/>
            <person name="Tomaru Y."/>
        </authorList>
    </citation>
    <scope>NUCLEOTIDE SEQUENCE [LARGE SCALE GENOMIC DNA]</scope>
    <source>
        <strain evidence="7 8">NIES-3715</strain>
    </source>
</reference>
<dbReference type="GO" id="GO:0004674">
    <property type="term" value="F:protein serine/threonine kinase activity"/>
    <property type="evidence" value="ECO:0007669"/>
    <property type="project" value="UniProtKB-KW"/>
</dbReference>
<feature type="domain" description="Alpha-type protein kinase" evidence="6">
    <location>
        <begin position="1"/>
        <end position="221"/>
    </location>
</feature>